<dbReference type="EMBL" id="JXCE01000002">
    <property type="protein sequence ID" value="KPA46778.1"/>
    <property type="molecule type" value="Genomic_DNA"/>
</dbReference>
<name>A0A0M9F5Y8_FUSLA</name>
<proteinExistence type="predicted"/>
<evidence type="ECO:0000259" key="2">
    <source>
        <dbReference type="SMART" id="SM00198"/>
    </source>
</evidence>
<dbReference type="AlphaFoldDB" id="A0A0M9F5Y8"/>
<feature type="domain" description="SCP" evidence="2">
    <location>
        <begin position="25"/>
        <end position="169"/>
    </location>
</feature>
<organism evidence="3 4">
    <name type="scientific">Fusarium langsethiae</name>
    <dbReference type="NCBI Taxonomy" id="179993"/>
    <lineage>
        <taxon>Eukaryota</taxon>
        <taxon>Fungi</taxon>
        <taxon>Dikarya</taxon>
        <taxon>Ascomycota</taxon>
        <taxon>Pezizomycotina</taxon>
        <taxon>Sordariomycetes</taxon>
        <taxon>Hypocreomycetidae</taxon>
        <taxon>Hypocreales</taxon>
        <taxon>Nectriaceae</taxon>
        <taxon>Fusarium</taxon>
    </lineage>
</organism>
<dbReference type="SMART" id="SM00198">
    <property type="entry name" value="SCP"/>
    <property type="match status" value="1"/>
</dbReference>
<dbReference type="InterPro" id="IPR014044">
    <property type="entry name" value="CAP_dom"/>
</dbReference>
<dbReference type="OrthoDB" id="4970656at2759"/>
<gene>
    <name evidence="3" type="ORF">FLAG1_00354</name>
</gene>
<evidence type="ECO:0000313" key="4">
    <source>
        <dbReference type="Proteomes" id="UP000037904"/>
    </source>
</evidence>
<dbReference type="SUPFAM" id="SSF55797">
    <property type="entry name" value="PR-1-like"/>
    <property type="match status" value="1"/>
</dbReference>
<keyword evidence="4" id="KW-1185">Reference proteome</keyword>
<sequence>MLRTLVLAYLAILSSGYPRGISPYNDIEIGINHINEARRAAGLHDLAWDASLAESAQSWANRIAHREVPHGYSSSQYPVSGEAIYEEKTATDCEGQSFEATLQSAVGNWLHKWETETNEVTTTNHDACMSPIAEYVGCGLAYHNATTDEKQECFFYDVCFFGYGLRTPPKPKTSLAHHWGHPIYVPTPFKFTPSEDSEDEAKLEFSGSED</sequence>
<feature type="chain" id="PRO_5005835703" description="SCP domain-containing protein" evidence="1">
    <location>
        <begin position="17"/>
        <end position="210"/>
    </location>
</feature>
<dbReference type="Proteomes" id="UP000037904">
    <property type="component" value="Unassembled WGS sequence"/>
</dbReference>
<dbReference type="Pfam" id="PF00188">
    <property type="entry name" value="CAP"/>
    <property type="match status" value="1"/>
</dbReference>
<evidence type="ECO:0000256" key="1">
    <source>
        <dbReference type="SAM" id="SignalP"/>
    </source>
</evidence>
<dbReference type="InterPro" id="IPR035940">
    <property type="entry name" value="CAP_sf"/>
</dbReference>
<keyword evidence="1" id="KW-0732">Signal</keyword>
<dbReference type="Gene3D" id="3.40.33.10">
    <property type="entry name" value="CAP"/>
    <property type="match status" value="1"/>
</dbReference>
<evidence type="ECO:0000313" key="3">
    <source>
        <dbReference type="EMBL" id="KPA46778.1"/>
    </source>
</evidence>
<accession>A0A0M9F5Y8</accession>
<comment type="caution">
    <text evidence="3">The sequence shown here is derived from an EMBL/GenBank/DDBJ whole genome shotgun (WGS) entry which is preliminary data.</text>
</comment>
<reference evidence="3 4" key="1">
    <citation type="submission" date="2015-04" db="EMBL/GenBank/DDBJ databases">
        <title>The draft genome sequence of Fusarium langsethiae, a T-2/HT-2 mycotoxin producer.</title>
        <authorList>
            <person name="Lysoe E."/>
            <person name="Divon H.H."/>
            <person name="Terzi V."/>
            <person name="Orru L."/>
            <person name="Lamontanara A."/>
            <person name="Kolseth A.-K."/>
            <person name="Frandsen R.J."/>
            <person name="Nielsen K."/>
            <person name="Thrane U."/>
        </authorList>
    </citation>
    <scope>NUCLEOTIDE SEQUENCE [LARGE SCALE GENOMIC DNA]</scope>
    <source>
        <strain evidence="3 4">Fl201059</strain>
    </source>
</reference>
<protein>
    <recommendedName>
        <fullName evidence="2">SCP domain-containing protein</fullName>
    </recommendedName>
</protein>
<feature type="signal peptide" evidence="1">
    <location>
        <begin position="1"/>
        <end position="16"/>
    </location>
</feature>